<feature type="region of interest" description="Disordered" evidence="1">
    <location>
        <begin position="88"/>
        <end position="117"/>
    </location>
</feature>
<protein>
    <submittedName>
        <fullName evidence="2">Uncharacterized protein</fullName>
    </submittedName>
</protein>
<sequence>MHRLRQAIADLIAPPSRPAGREQDLDRGGDDSVPLTAAEAVVAAEPVVRGHDARAELTQLRSGAIAPSGHSRAWEMVWRLPGRRSTLLATFGPRPASQDGDDDPGDPDDRDGNGGRATACSLGLWDVRIVPFGPRMGGSGGIRAMETPNETTIERQWEQEQRRYPALPRPFIDSPAALAGFAKLGPVNVASVRAPSLSGLVSEDGRAVWELWLAGRIYRLPFATSPFDGLGGPFNPVRLGRPGDPIERMPSR</sequence>
<feature type="region of interest" description="Disordered" evidence="1">
    <location>
        <begin position="1"/>
        <end position="33"/>
    </location>
</feature>
<feature type="compositionally biased region" description="Basic and acidic residues" evidence="1">
    <location>
        <begin position="19"/>
        <end position="30"/>
    </location>
</feature>
<gene>
    <name evidence="2" type="ORF">AVDCRST_MAG70-326</name>
</gene>
<name>A0A6J4U8D8_9BACT</name>
<dbReference type="AlphaFoldDB" id="A0A6J4U8D8"/>
<organism evidence="2">
    <name type="scientific">uncultured Thermomicrobiales bacterium</name>
    <dbReference type="NCBI Taxonomy" id="1645740"/>
    <lineage>
        <taxon>Bacteria</taxon>
        <taxon>Pseudomonadati</taxon>
        <taxon>Thermomicrobiota</taxon>
        <taxon>Thermomicrobia</taxon>
        <taxon>Thermomicrobiales</taxon>
        <taxon>environmental samples</taxon>
    </lineage>
</organism>
<reference evidence="2" key="1">
    <citation type="submission" date="2020-02" db="EMBL/GenBank/DDBJ databases">
        <authorList>
            <person name="Meier V. D."/>
        </authorList>
    </citation>
    <scope>NUCLEOTIDE SEQUENCE</scope>
    <source>
        <strain evidence="2">AVDCRST_MAG70</strain>
    </source>
</reference>
<evidence type="ECO:0000313" key="2">
    <source>
        <dbReference type="EMBL" id="CAA9543687.1"/>
    </source>
</evidence>
<accession>A0A6J4U8D8</accession>
<proteinExistence type="predicted"/>
<evidence type="ECO:0000256" key="1">
    <source>
        <dbReference type="SAM" id="MobiDB-lite"/>
    </source>
</evidence>
<dbReference type="EMBL" id="CADCWH010000050">
    <property type="protein sequence ID" value="CAA9543687.1"/>
    <property type="molecule type" value="Genomic_DNA"/>
</dbReference>
<feature type="compositionally biased region" description="Acidic residues" evidence="1">
    <location>
        <begin position="99"/>
        <end position="109"/>
    </location>
</feature>